<sequence>MALVAVIVVAVAEVSKRSPRLGAVLLSLPLISLLAFTFGWMQHRDLPAISKMARETLILVPLSLPFFMPLAMADHFGWGFWPAFAAGVLLATATIVGWLLLGT</sequence>
<evidence type="ECO:0000313" key="2">
    <source>
        <dbReference type="EMBL" id="QDT73560.1"/>
    </source>
</evidence>
<keyword evidence="3" id="KW-1185">Reference proteome</keyword>
<dbReference type="KEGG" id="llh:I41_27490"/>
<evidence type="ECO:0000313" key="3">
    <source>
        <dbReference type="Proteomes" id="UP000317909"/>
    </source>
</evidence>
<keyword evidence="1" id="KW-1133">Transmembrane helix</keyword>
<keyword evidence="1" id="KW-0472">Membrane</keyword>
<dbReference type="EMBL" id="CP036339">
    <property type="protein sequence ID" value="QDT73560.1"/>
    <property type="molecule type" value="Genomic_DNA"/>
</dbReference>
<feature type="transmembrane region" description="Helical" evidence="1">
    <location>
        <begin position="78"/>
        <end position="101"/>
    </location>
</feature>
<organism evidence="2 3">
    <name type="scientific">Lacipirellula limnantheis</name>
    <dbReference type="NCBI Taxonomy" id="2528024"/>
    <lineage>
        <taxon>Bacteria</taxon>
        <taxon>Pseudomonadati</taxon>
        <taxon>Planctomycetota</taxon>
        <taxon>Planctomycetia</taxon>
        <taxon>Pirellulales</taxon>
        <taxon>Lacipirellulaceae</taxon>
        <taxon>Lacipirellula</taxon>
    </lineage>
</organism>
<dbReference type="AlphaFoldDB" id="A0A517TYV7"/>
<dbReference type="Proteomes" id="UP000317909">
    <property type="component" value="Chromosome"/>
</dbReference>
<gene>
    <name evidence="2" type="ORF">I41_27490</name>
</gene>
<protein>
    <submittedName>
        <fullName evidence="2">Uncharacterized protein</fullName>
    </submittedName>
</protein>
<proteinExistence type="predicted"/>
<accession>A0A517TYV7</accession>
<keyword evidence="1" id="KW-0812">Transmembrane</keyword>
<reference evidence="2 3" key="1">
    <citation type="submission" date="2019-02" db="EMBL/GenBank/DDBJ databases">
        <title>Deep-cultivation of Planctomycetes and their phenomic and genomic characterization uncovers novel biology.</title>
        <authorList>
            <person name="Wiegand S."/>
            <person name="Jogler M."/>
            <person name="Boedeker C."/>
            <person name="Pinto D."/>
            <person name="Vollmers J."/>
            <person name="Rivas-Marin E."/>
            <person name="Kohn T."/>
            <person name="Peeters S.H."/>
            <person name="Heuer A."/>
            <person name="Rast P."/>
            <person name="Oberbeckmann S."/>
            <person name="Bunk B."/>
            <person name="Jeske O."/>
            <person name="Meyerdierks A."/>
            <person name="Storesund J.E."/>
            <person name="Kallscheuer N."/>
            <person name="Luecker S."/>
            <person name="Lage O.M."/>
            <person name="Pohl T."/>
            <person name="Merkel B.J."/>
            <person name="Hornburger P."/>
            <person name="Mueller R.-W."/>
            <person name="Bruemmer F."/>
            <person name="Labrenz M."/>
            <person name="Spormann A.M."/>
            <person name="Op den Camp H."/>
            <person name="Overmann J."/>
            <person name="Amann R."/>
            <person name="Jetten M.S.M."/>
            <person name="Mascher T."/>
            <person name="Medema M.H."/>
            <person name="Devos D.P."/>
            <person name="Kaster A.-K."/>
            <person name="Ovreas L."/>
            <person name="Rohde M."/>
            <person name="Galperin M.Y."/>
            <person name="Jogler C."/>
        </authorList>
    </citation>
    <scope>NUCLEOTIDE SEQUENCE [LARGE SCALE GENOMIC DNA]</scope>
    <source>
        <strain evidence="2 3">I41</strain>
    </source>
</reference>
<name>A0A517TYV7_9BACT</name>
<evidence type="ECO:0000256" key="1">
    <source>
        <dbReference type="SAM" id="Phobius"/>
    </source>
</evidence>
<feature type="transmembrane region" description="Helical" evidence="1">
    <location>
        <begin position="22"/>
        <end position="41"/>
    </location>
</feature>